<dbReference type="Proteomes" id="UP000186026">
    <property type="component" value="Unassembled WGS sequence"/>
</dbReference>
<dbReference type="PROSITE" id="PS50109">
    <property type="entry name" value="HIS_KIN"/>
    <property type="match status" value="1"/>
</dbReference>
<dbReference type="InterPro" id="IPR011006">
    <property type="entry name" value="CheY-like_superfamily"/>
</dbReference>
<dbReference type="Gene3D" id="1.10.287.130">
    <property type="match status" value="1"/>
</dbReference>
<dbReference type="Pfam" id="PF12833">
    <property type="entry name" value="HTH_18"/>
    <property type="match status" value="1"/>
</dbReference>
<dbReference type="InterPro" id="IPR005467">
    <property type="entry name" value="His_kinase_dom"/>
</dbReference>
<dbReference type="SUPFAM" id="SSF46689">
    <property type="entry name" value="Homeodomain-like"/>
    <property type="match status" value="1"/>
</dbReference>
<dbReference type="InterPro" id="IPR036097">
    <property type="entry name" value="HisK_dim/P_sf"/>
</dbReference>
<dbReference type="PANTHER" id="PTHR43547:SF2">
    <property type="entry name" value="HYBRID SIGNAL TRANSDUCTION HISTIDINE KINASE C"/>
    <property type="match status" value="1"/>
</dbReference>
<dbReference type="GO" id="GO:0043565">
    <property type="term" value="F:sequence-specific DNA binding"/>
    <property type="evidence" value="ECO:0007669"/>
    <property type="project" value="InterPro"/>
</dbReference>
<feature type="domain" description="HTH araC/xylS-type" evidence="13">
    <location>
        <begin position="1334"/>
        <end position="1433"/>
    </location>
</feature>
<dbReference type="SMART" id="SM00387">
    <property type="entry name" value="HATPase_c"/>
    <property type="match status" value="1"/>
</dbReference>
<dbReference type="Gene3D" id="2.130.10.10">
    <property type="entry name" value="YVTN repeat-like/Quinoprotein amine dehydrogenase"/>
    <property type="match status" value="5"/>
</dbReference>
<dbReference type="InterPro" id="IPR018060">
    <property type="entry name" value="HTH_AraC"/>
</dbReference>
<feature type="modified residue" description="4-aspartylphosphate" evidence="12">
    <location>
        <position position="1235"/>
    </location>
</feature>
<name>A0A1N7NCB8_9BACT</name>
<reference evidence="17" key="1">
    <citation type="submission" date="2017-01" db="EMBL/GenBank/DDBJ databases">
        <authorList>
            <person name="Varghese N."/>
            <person name="Submissions S."/>
        </authorList>
    </citation>
    <scope>NUCLEOTIDE SEQUENCE [LARGE SCALE GENOMIC DNA]</scope>
    <source>
        <strain evidence="17">DSM 46698</strain>
    </source>
</reference>
<dbReference type="InterPro" id="IPR004358">
    <property type="entry name" value="Sig_transdc_His_kin-like_C"/>
</dbReference>
<dbReference type="EMBL" id="FTOP01000009">
    <property type="protein sequence ID" value="SIS95952.1"/>
    <property type="molecule type" value="Genomic_DNA"/>
</dbReference>
<dbReference type="InterPro" id="IPR018062">
    <property type="entry name" value="HTH_AraC-typ_CS"/>
</dbReference>
<dbReference type="STRING" id="529505.SAMN05421761_10974"/>
<evidence type="ECO:0000256" key="8">
    <source>
        <dbReference type="ARBA" id="ARBA00023012"/>
    </source>
</evidence>
<dbReference type="PROSITE" id="PS01124">
    <property type="entry name" value="HTH_ARAC_FAMILY_2"/>
    <property type="match status" value="1"/>
</dbReference>
<dbReference type="SUPFAM" id="SSF52172">
    <property type="entry name" value="CheY-like"/>
    <property type="match status" value="1"/>
</dbReference>
<dbReference type="Gene3D" id="3.40.50.2300">
    <property type="match status" value="1"/>
</dbReference>
<evidence type="ECO:0000256" key="5">
    <source>
        <dbReference type="ARBA" id="ARBA00022741"/>
    </source>
</evidence>
<dbReference type="EC" id="2.7.13.3" evidence="2"/>
<keyword evidence="7" id="KW-0067">ATP-binding</keyword>
<evidence type="ECO:0000256" key="7">
    <source>
        <dbReference type="ARBA" id="ARBA00022840"/>
    </source>
</evidence>
<dbReference type="FunFam" id="1.10.287.130:FF:000045">
    <property type="entry name" value="Two-component system sensor histidine kinase/response regulator"/>
    <property type="match status" value="1"/>
</dbReference>
<dbReference type="SUPFAM" id="SSF63829">
    <property type="entry name" value="Calcium-dependent phosphotriesterase"/>
    <property type="match status" value="2"/>
</dbReference>
<sequence length="1437" mass="164235">MFGRYFIYANDEDMLILNTWKSVAKKFEMIHKLKTLFNPTIFSLICIVAYISTQYHTYAQEINEEIVFNFDHYSSIDGLPQNSVLAIAQDDLGFLWMGTDDGLSRFDGYNFKTFKHSSDNPYSISNNVIRAISKDTNGYLWIGTEGGGINVFDPKTEHFVEFSLQANESSRRFANKISSSYLDTQNRLWIGTQSDGVIMVSGFETGYEIDLNLYISKLNIRFFNKGNSSLLDNKIWSIAEDKNGHIYIGTLEEGAFLIPNSTEKIEQLPFFKDQNLNAVKVFFECSNGDFWVGTEKNGVWRKPAGQSQFKAFDFSTLPSISRSQDLNITSIEEDNLGNILIGTLGHGLVSYNQQKGALTHYQDDPMESKSLKGNSVYTIFKDNNQQIWLGMYSGEGLNKINSNQQSFTHYKFDPRENRGLSGRMVKSIFMDQEDNLWVGLFNGGLNVLPANEKTFLYFNSKNSFLAHDNVQVIYQSKNGEIWIGTDGGGITVYNQKSKKSKYLKHISGQKNSLSKNEVWAITEDNDGIFWIGTANGGGLNKYNPHTGHFETFIAGNETYKTPSFNDIRSLLVDSKNNLWIGTYGGGLNKLNLSTGSFEYFQSQKEQNTISHDIITSILEDRNGFIWVGTFGGGLNKINPLSNEIIIYREKDGLPSDVIKAILEDDAGQLWISTLNGLSAFDQKSGVFNNYKEADGLQSDEFNLGTAFKDRLGRLYFGGTNGFNSFLPELISEYPIPTTPILTKLKVLNEEVSVGAAILGKIILKKQISFKDQISLSYLHNSFELEFASLDFNMQSKTQYQYYLEGYDQNWINTDNQRRFATYANLRPGKYLFHVRAFIANDQTTSQTRTITIHVSPPWYKSSVAYMIYGILVLFLAFGIKKIITWRIKLKNDLRFERLEKEKQEEINQLKLRFFTNISHELRTPLMLIKAPLEELEKEKYLSPIVSKQLESIHSNTNRLLRLINQLLDFRKQETGNLHLTVRQIPIRTFIKEIFDSFHILAEQKEIDFKLKIEDNIPYALWFDPEQMEKVFFNLIYNAIKFTPNGGQISIEIQNESSLESVSFQVIDNGRGIEAENIDLIFDRFFQVHHKADIHQAGTGIGLALSKNIMEIHKGKIEVKSKPGVETIFTILLRTGFEHYDKSQLAQGITFSEENYLPTLTDSKDIYIEDFPVFSESEENKIPTTGKKLLVVEDNIDLLILLKRTLRAHFEIIEAKDGEEGHKLAIEYKPDFIISDVMMPKIDGITLCKMLKENIETSHIPVILLTAKSSHINQLDGYESGADDYITKPFPIDLLVLKIKNILDGRERFQKQFQLIPNLDSSKIKITSEDEKFLNLAISSVEQYIDNPDFQVHDLVRDLGMSRTLVFEKFKALIGQTPNDFIQTIRLKRAAQLLLETDYKISEIGYMVGFNNPKYFSKCFLKHFGDSPSKYRSTRNQT</sequence>
<dbReference type="SMART" id="SM00448">
    <property type="entry name" value="REC"/>
    <property type="match status" value="1"/>
</dbReference>
<evidence type="ECO:0000256" key="2">
    <source>
        <dbReference type="ARBA" id="ARBA00012438"/>
    </source>
</evidence>
<evidence type="ECO:0000256" key="11">
    <source>
        <dbReference type="ARBA" id="ARBA00023163"/>
    </source>
</evidence>
<keyword evidence="5" id="KW-0547">Nucleotide-binding</keyword>
<dbReference type="InterPro" id="IPR013783">
    <property type="entry name" value="Ig-like_fold"/>
</dbReference>
<feature type="domain" description="Response regulatory" evidence="15">
    <location>
        <begin position="1187"/>
        <end position="1302"/>
    </location>
</feature>
<dbReference type="Pfam" id="PF07495">
    <property type="entry name" value="Y_Y_Y"/>
    <property type="match status" value="1"/>
</dbReference>
<dbReference type="SMART" id="SM00342">
    <property type="entry name" value="HTH_ARAC"/>
    <property type="match status" value="1"/>
</dbReference>
<dbReference type="PRINTS" id="PR00344">
    <property type="entry name" value="BCTRLSENSOR"/>
</dbReference>
<dbReference type="PROSITE" id="PS50110">
    <property type="entry name" value="RESPONSE_REGULATORY"/>
    <property type="match status" value="1"/>
</dbReference>
<dbReference type="GO" id="GO:0000155">
    <property type="term" value="F:phosphorelay sensor kinase activity"/>
    <property type="evidence" value="ECO:0007669"/>
    <property type="project" value="InterPro"/>
</dbReference>
<evidence type="ECO:0000256" key="3">
    <source>
        <dbReference type="ARBA" id="ARBA00022553"/>
    </source>
</evidence>
<dbReference type="SUPFAM" id="SSF47384">
    <property type="entry name" value="Homodimeric domain of signal transducing histidine kinase"/>
    <property type="match status" value="1"/>
</dbReference>
<dbReference type="CDD" id="cd00075">
    <property type="entry name" value="HATPase"/>
    <property type="match status" value="1"/>
</dbReference>
<dbReference type="FunFam" id="3.30.565.10:FF:000037">
    <property type="entry name" value="Hybrid sensor histidine kinase/response regulator"/>
    <property type="match status" value="1"/>
</dbReference>
<dbReference type="Pfam" id="PF00072">
    <property type="entry name" value="Response_reg"/>
    <property type="match status" value="1"/>
</dbReference>
<keyword evidence="4" id="KW-0808">Transferase</keyword>
<dbReference type="InterPro" id="IPR011110">
    <property type="entry name" value="Reg_prop"/>
</dbReference>
<dbReference type="Pfam" id="PF00512">
    <property type="entry name" value="HisKA"/>
    <property type="match status" value="1"/>
</dbReference>
<evidence type="ECO:0000256" key="1">
    <source>
        <dbReference type="ARBA" id="ARBA00000085"/>
    </source>
</evidence>
<evidence type="ECO:0000259" key="14">
    <source>
        <dbReference type="PROSITE" id="PS50109"/>
    </source>
</evidence>
<dbReference type="InterPro" id="IPR011123">
    <property type="entry name" value="Y_Y_Y"/>
</dbReference>
<dbReference type="Pfam" id="PF02518">
    <property type="entry name" value="HATPase_c"/>
    <property type="match status" value="1"/>
</dbReference>
<dbReference type="GO" id="GO:0005524">
    <property type="term" value="F:ATP binding"/>
    <property type="evidence" value="ECO:0007669"/>
    <property type="project" value="UniProtKB-KW"/>
</dbReference>
<evidence type="ECO:0000313" key="17">
    <source>
        <dbReference type="Proteomes" id="UP000186026"/>
    </source>
</evidence>
<dbReference type="GO" id="GO:0003700">
    <property type="term" value="F:DNA-binding transcription factor activity"/>
    <property type="evidence" value="ECO:0007669"/>
    <property type="project" value="InterPro"/>
</dbReference>
<dbReference type="InterPro" id="IPR003661">
    <property type="entry name" value="HisK_dim/P_dom"/>
</dbReference>
<evidence type="ECO:0000256" key="4">
    <source>
        <dbReference type="ARBA" id="ARBA00022679"/>
    </source>
</evidence>
<organism evidence="16 17">
    <name type="scientific">Belliella pelovolcani</name>
    <dbReference type="NCBI Taxonomy" id="529505"/>
    <lineage>
        <taxon>Bacteria</taxon>
        <taxon>Pseudomonadati</taxon>
        <taxon>Bacteroidota</taxon>
        <taxon>Cytophagia</taxon>
        <taxon>Cytophagales</taxon>
        <taxon>Cyclobacteriaceae</taxon>
        <taxon>Belliella</taxon>
    </lineage>
</organism>
<dbReference type="Gene3D" id="1.10.10.60">
    <property type="entry name" value="Homeodomain-like"/>
    <property type="match status" value="2"/>
</dbReference>
<keyword evidence="9" id="KW-0805">Transcription regulation</keyword>
<dbReference type="PROSITE" id="PS00041">
    <property type="entry name" value="HTH_ARAC_FAMILY_1"/>
    <property type="match status" value="1"/>
</dbReference>
<accession>A0A1N7NCB8</accession>
<dbReference type="InterPro" id="IPR009057">
    <property type="entry name" value="Homeodomain-like_sf"/>
</dbReference>
<evidence type="ECO:0000256" key="9">
    <source>
        <dbReference type="ARBA" id="ARBA00023015"/>
    </source>
</evidence>
<dbReference type="Pfam" id="PF07494">
    <property type="entry name" value="Reg_prop"/>
    <property type="match status" value="9"/>
</dbReference>
<evidence type="ECO:0000256" key="12">
    <source>
        <dbReference type="PROSITE-ProRule" id="PRU00169"/>
    </source>
</evidence>
<keyword evidence="17" id="KW-1185">Reference proteome</keyword>
<keyword evidence="10" id="KW-0238">DNA-binding</keyword>
<dbReference type="InterPro" id="IPR036890">
    <property type="entry name" value="HATPase_C_sf"/>
</dbReference>
<dbReference type="Gene3D" id="2.60.40.10">
    <property type="entry name" value="Immunoglobulins"/>
    <property type="match status" value="1"/>
</dbReference>
<evidence type="ECO:0000313" key="16">
    <source>
        <dbReference type="EMBL" id="SIS95952.1"/>
    </source>
</evidence>
<feature type="domain" description="Histidine kinase" evidence="14">
    <location>
        <begin position="916"/>
        <end position="1136"/>
    </location>
</feature>
<protein>
    <recommendedName>
        <fullName evidence="2">histidine kinase</fullName>
        <ecNumber evidence="2">2.7.13.3</ecNumber>
    </recommendedName>
</protein>
<dbReference type="CDD" id="cd17574">
    <property type="entry name" value="REC_OmpR"/>
    <property type="match status" value="1"/>
</dbReference>
<dbReference type="CDD" id="cd00082">
    <property type="entry name" value="HisKA"/>
    <property type="match status" value="1"/>
</dbReference>
<evidence type="ECO:0000256" key="10">
    <source>
        <dbReference type="ARBA" id="ARBA00023125"/>
    </source>
</evidence>
<dbReference type="SUPFAM" id="SSF55874">
    <property type="entry name" value="ATPase domain of HSP90 chaperone/DNA topoisomerase II/histidine kinase"/>
    <property type="match status" value="1"/>
</dbReference>
<comment type="catalytic activity">
    <reaction evidence="1">
        <text>ATP + protein L-histidine = ADP + protein N-phospho-L-histidine.</text>
        <dbReference type="EC" id="2.7.13.3"/>
    </reaction>
</comment>
<dbReference type="InterPro" id="IPR015943">
    <property type="entry name" value="WD40/YVTN_repeat-like_dom_sf"/>
</dbReference>
<keyword evidence="11" id="KW-0804">Transcription</keyword>
<gene>
    <name evidence="16" type="ORF">SAMN05421761_10974</name>
</gene>
<dbReference type="PANTHER" id="PTHR43547">
    <property type="entry name" value="TWO-COMPONENT HISTIDINE KINASE"/>
    <property type="match status" value="1"/>
</dbReference>
<dbReference type="InterPro" id="IPR001789">
    <property type="entry name" value="Sig_transdc_resp-reg_receiver"/>
</dbReference>
<evidence type="ECO:0000259" key="15">
    <source>
        <dbReference type="PROSITE" id="PS50110"/>
    </source>
</evidence>
<proteinExistence type="predicted"/>
<evidence type="ECO:0000259" key="13">
    <source>
        <dbReference type="PROSITE" id="PS01124"/>
    </source>
</evidence>
<dbReference type="InterPro" id="IPR003594">
    <property type="entry name" value="HATPase_dom"/>
</dbReference>
<dbReference type="Gene3D" id="3.30.565.10">
    <property type="entry name" value="Histidine kinase-like ATPase, C-terminal domain"/>
    <property type="match status" value="1"/>
</dbReference>
<dbReference type="SMART" id="SM00388">
    <property type="entry name" value="HisKA"/>
    <property type="match status" value="1"/>
</dbReference>
<evidence type="ECO:0000256" key="6">
    <source>
        <dbReference type="ARBA" id="ARBA00022777"/>
    </source>
</evidence>
<keyword evidence="3 12" id="KW-0597">Phosphoprotein</keyword>
<keyword evidence="8" id="KW-0902">Two-component regulatory system</keyword>
<keyword evidence="6" id="KW-0418">Kinase</keyword>